<dbReference type="Proteomes" id="UP001433508">
    <property type="component" value="Unassembled WGS sequence"/>
</dbReference>
<proteinExistence type="predicted"/>
<protein>
    <submittedName>
        <fullName evidence="1">Uncharacterized protein</fullName>
    </submittedName>
</protein>
<sequence length="615" mass="67616">MLLSLPDELLVQILVQLDIPDIVNLSLVCKDVHTLVADNEALWRVFLQKKFDPVCDDSPQSPRQSASSLAAQHLHSVSHEDHLALIYNLHNGIGASNRKYWSSATPLSSVTRPSSSSSSSSSSSLSSSSLIAARKKSSSSLDEMKRRFRLFLRNGPTSRSKYANPQYRLRLRERVVDYALKLLREHENCNFSVLASSQLFSAVIFDQLLPGTIPALQLERLPSAAAYTLKPNAISLQQRVDMLRLIFSQRLACSPLPYDLREMQTISYDSSRFPLFTTVAGASTNRAGALSIASALSPQRLPDSPWADVDVLFDQNVVPRFDVLLAIINFFVYNSDRNAMLREGFLPFFNTPPDAVDFNFKGGETFDFPRDWTGIYGYLAFWDFDLLRQASAGAAATASATSHTSAVADNRFTAATVAPPLPSDEPESSQGTTPGLHLPNTPYIHPSIPAIASSSDSSSSGSAPSLETETERPNSTLDSAGNNATGAPPPGAREPGTVKLQDQFDGFQVLEIDAPSMHGPASFMGRGHDRFDYVAYATLAPFDQCYGLPGFARFSMRKEYVRSERPAEEEDEVVWEYNGVYIPGPKIIVGRWRDGTDISQTNAVEGPFMFFADEL</sequence>
<evidence type="ECO:0000313" key="2">
    <source>
        <dbReference type="Proteomes" id="UP001433508"/>
    </source>
</evidence>
<evidence type="ECO:0000313" key="1">
    <source>
        <dbReference type="EMBL" id="KAK9236828.1"/>
    </source>
</evidence>
<organism evidence="1 2">
    <name type="scientific">Lipomyces kononenkoae</name>
    <name type="common">Yeast</name>
    <dbReference type="NCBI Taxonomy" id="34357"/>
    <lineage>
        <taxon>Eukaryota</taxon>
        <taxon>Fungi</taxon>
        <taxon>Dikarya</taxon>
        <taxon>Ascomycota</taxon>
        <taxon>Saccharomycotina</taxon>
        <taxon>Lipomycetes</taxon>
        <taxon>Lipomycetales</taxon>
        <taxon>Lipomycetaceae</taxon>
        <taxon>Lipomyces</taxon>
    </lineage>
</organism>
<comment type="caution">
    <text evidence="1">The sequence shown here is derived from an EMBL/GenBank/DDBJ whole genome shotgun (WGS) entry which is preliminary data.</text>
</comment>
<dbReference type="EMBL" id="MU971379">
    <property type="protein sequence ID" value="KAK9236828.1"/>
    <property type="molecule type" value="Genomic_DNA"/>
</dbReference>
<keyword evidence="2" id="KW-1185">Reference proteome</keyword>
<gene>
    <name evidence="1" type="ORF">V1525DRAFT_192032</name>
</gene>
<name>A0ACC3SYX1_LIPKO</name>
<accession>A0ACC3SYX1</accession>
<reference evidence="2" key="1">
    <citation type="journal article" date="2024" name="Front. Bioeng. Biotechnol.">
        <title>Genome-scale model development and genomic sequencing of the oleaginous clade Lipomyces.</title>
        <authorList>
            <person name="Czajka J.J."/>
            <person name="Han Y."/>
            <person name="Kim J."/>
            <person name="Mondo S.J."/>
            <person name="Hofstad B.A."/>
            <person name="Robles A."/>
            <person name="Haridas S."/>
            <person name="Riley R."/>
            <person name="LaButti K."/>
            <person name="Pangilinan J."/>
            <person name="Andreopoulos W."/>
            <person name="Lipzen A."/>
            <person name="Yan J."/>
            <person name="Wang M."/>
            <person name="Ng V."/>
            <person name="Grigoriev I.V."/>
            <person name="Spatafora J.W."/>
            <person name="Magnuson J.K."/>
            <person name="Baker S.E."/>
            <person name="Pomraning K.R."/>
        </authorList>
    </citation>
    <scope>NUCLEOTIDE SEQUENCE [LARGE SCALE GENOMIC DNA]</scope>
    <source>
        <strain evidence="2">CBS 7786</strain>
    </source>
</reference>